<evidence type="ECO:0000313" key="7">
    <source>
        <dbReference type="EMBL" id="THV23141.1"/>
    </source>
</evidence>
<reference evidence="7 8" key="1">
    <citation type="submission" date="2019-04" db="EMBL/GenBank/DDBJ databases">
        <title>Genome sequence of strain shin9-1.</title>
        <authorList>
            <person name="Gao J."/>
            <person name="Sun J."/>
        </authorList>
    </citation>
    <scope>NUCLEOTIDE SEQUENCE [LARGE SCALE GENOMIC DNA]</scope>
    <source>
        <strain evidence="8">shin9-1</strain>
    </source>
</reference>
<evidence type="ECO:0000313" key="8">
    <source>
        <dbReference type="Proteomes" id="UP000308828"/>
    </source>
</evidence>
<keyword evidence="4" id="KW-0732">Signal</keyword>
<sequence length="348" mass="37821">MAGQMIKDLKISAIRGALEVSAAMAALGLFPSLRGSGVIFTLHRVRPLGSDAFAPNRHLEISPDFLEKAILTLKAAGYRFISTDMVRRELLTPSSSQPFAVFTLDDGFRDNVDHALPVFDRHGVPFTIFACRGFSERSHTMWWETAAAMIAEGRTLAIETDHGPMRLACQTLADKHKAFARIATMIAAEDEALAIERLNAAAYTVGVDPYAIVAENIMDGGELRKAAAHPLLTLGAHTVSHRGLARLSDDEILDELNQSADYVASLTGKRPRVFAYPYGDQRSATDRTAAYAQWAGFELSVTTRAGTLSDASLEKAHLLPRISLNGHYQAARYVKALASGIPSRLSGR</sequence>
<dbReference type="InterPro" id="IPR002509">
    <property type="entry name" value="NODB_dom"/>
</dbReference>
<gene>
    <name evidence="7" type="ORF">FAA97_11060</name>
</gene>
<dbReference type="PANTHER" id="PTHR34216">
    <property type="match status" value="1"/>
</dbReference>
<keyword evidence="8" id="KW-1185">Reference proteome</keyword>
<dbReference type="SUPFAM" id="SSF88713">
    <property type="entry name" value="Glycoside hydrolase/deacetylase"/>
    <property type="match status" value="1"/>
</dbReference>
<evidence type="ECO:0000259" key="6">
    <source>
        <dbReference type="PROSITE" id="PS51677"/>
    </source>
</evidence>
<dbReference type="EMBL" id="STGV01000003">
    <property type="protein sequence ID" value="THV23141.1"/>
    <property type="molecule type" value="Genomic_DNA"/>
</dbReference>
<dbReference type="Proteomes" id="UP000308828">
    <property type="component" value="Unassembled WGS sequence"/>
</dbReference>
<comment type="caution">
    <text evidence="7">The sequence shown here is derived from an EMBL/GenBank/DDBJ whole genome shotgun (WGS) entry which is preliminary data.</text>
</comment>
<dbReference type="Gene3D" id="3.20.20.370">
    <property type="entry name" value="Glycoside hydrolase/deacetylase"/>
    <property type="match status" value="1"/>
</dbReference>
<dbReference type="InterPro" id="IPR051398">
    <property type="entry name" value="Polysacch_Deacetylase"/>
</dbReference>
<dbReference type="OrthoDB" id="9782872at2"/>
<accession>A0A4S8P1H1</accession>
<evidence type="ECO:0000256" key="2">
    <source>
        <dbReference type="ARBA" id="ARBA00010973"/>
    </source>
</evidence>
<name>A0A4S8P1H1_9HYPH</name>
<dbReference type="PROSITE" id="PS51677">
    <property type="entry name" value="NODB"/>
    <property type="match status" value="1"/>
</dbReference>
<evidence type="ECO:0000256" key="5">
    <source>
        <dbReference type="ARBA" id="ARBA00032976"/>
    </source>
</evidence>
<evidence type="ECO:0000256" key="4">
    <source>
        <dbReference type="ARBA" id="ARBA00022729"/>
    </source>
</evidence>
<evidence type="ECO:0000256" key="1">
    <source>
        <dbReference type="ARBA" id="ARBA00003236"/>
    </source>
</evidence>
<dbReference type="RefSeq" id="WP_136598584.1">
    <property type="nucleotide sequence ID" value="NZ_STGV01000003.1"/>
</dbReference>
<dbReference type="InterPro" id="IPR011330">
    <property type="entry name" value="Glyco_hydro/deAcase_b/a-brl"/>
</dbReference>
<feature type="domain" description="NodB homology" evidence="6">
    <location>
        <begin position="98"/>
        <end position="348"/>
    </location>
</feature>
<dbReference type="Pfam" id="PF01522">
    <property type="entry name" value="Polysacc_deac_1"/>
    <property type="match status" value="2"/>
</dbReference>
<evidence type="ECO:0000256" key="3">
    <source>
        <dbReference type="ARBA" id="ARBA00020071"/>
    </source>
</evidence>
<dbReference type="GO" id="GO:0005975">
    <property type="term" value="P:carbohydrate metabolic process"/>
    <property type="evidence" value="ECO:0007669"/>
    <property type="project" value="InterPro"/>
</dbReference>
<comment type="function">
    <text evidence="1">Is involved in generating a small heat-stable compound (Nod), an acylated oligomer of N-acetylglucosamine, that stimulates mitosis in various plant protoplasts.</text>
</comment>
<protein>
    <recommendedName>
        <fullName evidence="3">Chitooligosaccharide deacetylase</fullName>
    </recommendedName>
    <alternativeName>
        <fullName evidence="5">Nodulation protein B</fullName>
    </alternativeName>
</protein>
<proteinExistence type="inferred from homology"/>
<dbReference type="GO" id="GO:0016810">
    <property type="term" value="F:hydrolase activity, acting on carbon-nitrogen (but not peptide) bonds"/>
    <property type="evidence" value="ECO:0007669"/>
    <property type="project" value="InterPro"/>
</dbReference>
<organism evidence="7 8">
    <name type="scientific">Peteryoungia ipomoeae</name>
    <dbReference type="NCBI Taxonomy" id="1210932"/>
    <lineage>
        <taxon>Bacteria</taxon>
        <taxon>Pseudomonadati</taxon>
        <taxon>Pseudomonadota</taxon>
        <taxon>Alphaproteobacteria</taxon>
        <taxon>Hyphomicrobiales</taxon>
        <taxon>Rhizobiaceae</taxon>
        <taxon>Peteryoungia</taxon>
    </lineage>
</organism>
<dbReference type="PANTHER" id="PTHR34216:SF7">
    <property type="entry name" value="POLY-BETA-1,6-N-ACETYL-D-GLUCOSAMINE N-DEACETYLASE"/>
    <property type="match status" value="1"/>
</dbReference>
<comment type="similarity">
    <text evidence="2">Belongs to the polysaccharide deacetylase family.</text>
</comment>
<dbReference type="AlphaFoldDB" id="A0A4S8P1H1"/>